<dbReference type="Proteomes" id="UP001501638">
    <property type="component" value="Unassembled WGS sequence"/>
</dbReference>
<proteinExistence type="predicted"/>
<keyword evidence="2" id="KW-1185">Reference proteome</keyword>
<organism evidence="1 2">
    <name type="scientific">Streptomyces macrosporus</name>
    <dbReference type="NCBI Taxonomy" id="44032"/>
    <lineage>
        <taxon>Bacteria</taxon>
        <taxon>Bacillati</taxon>
        <taxon>Actinomycetota</taxon>
        <taxon>Actinomycetes</taxon>
        <taxon>Kitasatosporales</taxon>
        <taxon>Streptomycetaceae</taxon>
        <taxon>Streptomyces</taxon>
    </lineage>
</organism>
<comment type="caution">
    <text evidence="1">The sequence shown here is derived from an EMBL/GenBank/DDBJ whole genome shotgun (WGS) entry which is preliminary data.</text>
</comment>
<accession>A0ABP5XNI3</accession>
<dbReference type="InterPro" id="IPR029475">
    <property type="entry name" value="DUF6807"/>
</dbReference>
<gene>
    <name evidence="1" type="ORF">GCM10010405_52620</name>
</gene>
<sequence>MTEPRTAAADPAADEAVVLRCAGRTVARYEHRPRLAERESPRPYLHPVRTLGGTVVTELRPADHVHHLGVGMAVPDVSGTNFWGGRTFVRGRGPTELDNHGHQRHLAWLRRAEDGFTEELAWERDGVRLLTERRTVDARPLDGTCWALDFTTELVNARDEALSVGSPATNGRPGAGYGGFFWRPPIGPRPPEVFTADAEGEEAVHGSPAPWLAMASDAWTLVFVGADAATRHDPWFVRAAEYPGVGSALAWDRRLPLPPGGTVVRRVVTAVADGRLDRAAAARIAARLTGEETTA</sequence>
<evidence type="ECO:0000313" key="1">
    <source>
        <dbReference type="EMBL" id="GAA2461691.1"/>
    </source>
</evidence>
<protein>
    <submittedName>
        <fullName evidence="1">PmoA family protein</fullName>
    </submittedName>
</protein>
<dbReference type="RefSeq" id="WP_344327924.1">
    <property type="nucleotide sequence ID" value="NZ_BAAASZ010000037.1"/>
</dbReference>
<dbReference type="Pfam" id="PF14100">
    <property type="entry name" value="DUF6807"/>
    <property type="match status" value="1"/>
</dbReference>
<evidence type="ECO:0000313" key="2">
    <source>
        <dbReference type="Proteomes" id="UP001501638"/>
    </source>
</evidence>
<dbReference type="EMBL" id="BAAASZ010000037">
    <property type="protein sequence ID" value="GAA2461691.1"/>
    <property type="molecule type" value="Genomic_DNA"/>
</dbReference>
<reference evidence="2" key="1">
    <citation type="journal article" date="2019" name="Int. J. Syst. Evol. Microbiol.">
        <title>The Global Catalogue of Microorganisms (GCM) 10K type strain sequencing project: providing services to taxonomists for standard genome sequencing and annotation.</title>
        <authorList>
            <consortium name="The Broad Institute Genomics Platform"/>
            <consortium name="The Broad Institute Genome Sequencing Center for Infectious Disease"/>
            <person name="Wu L."/>
            <person name="Ma J."/>
        </authorList>
    </citation>
    <scope>NUCLEOTIDE SEQUENCE [LARGE SCALE GENOMIC DNA]</scope>
    <source>
        <strain evidence="2">JCM 6305</strain>
    </source>
</reference>
<name>A0ABP5XNI3_9ACTN</name>